<reference evidence="2 3" key="1">
    <citation type="submission" date="2007-01" db="EMBL/GenBank/DDBJ databases">
        <authorList>
            <person name="Haygood M."/>
            <person name="Podell S."/>
            <person name="Anderson C."/>
            <person name="Hopkinson B."/>
            <person name="Roe K."/>
            <person name="Barbeau K."/>
            <person name="Gaasterland T."/>
            <person name="Ferriera S."/>
            <person name="Johnson J."/>
            <person name="Kravitz S."/>
            <person name="Beeson K."/>
            <person name="Sutton G."/>
            <person name="Rogers Y.-H."/>
            <person name="Friedman R."/>
            <person name="Frazier M."/>
            <person name="Venter J.C."/>
        </authorList>
    </citation>
    <scope>NUCLEOTIDE SEQUENCE [LARGE SCALE GENOMIC DNA]</scope>
    <source>
        <strain evidence="2 3">ATCC 23134</strain>
    </source>
</reference>
<keyword evidence="1" id="KW-0812">Transmembrane</keyword>
<evidence type="ECO:0000313" key="3">
    <source>
        <dbReference type="Proteomes" id="UP000004095"/>
    </source>
</evidence>
<proteinExistence type="predicted"/>
<dbReference type="AlphaFoldDB" id="A1ZK27"/>
<evidence type="ECO:0000256" key="1">
    <source>
        <dbReference type="SAM" id="Phobius"/>
    </source>
</evidence>
<organism evidence="2 3">
    <name type="scientific">Microscilla marina ATCC 23134</name>
    <dbReference type="NCBI Taxonomy" id="313606"/>
    <lineage>
        <taxon>Bacteria</taxon>
        <taxon>Pseudomonadati</taxon>
        <taxon>Bacteroidota</taxon>
        <taxon>Cytophagia</taxon>
        <taxon>Cytophagales</taxon>
        <taxon>Microscillaceae</taxon>
        <taxon>Microscilla</taxon>
    </lineage>
</organism>
<dbReference type="RefSeq" id="WP_002696569.1">
    <property type="nucleotide sequence ID" value="NZ_AAWS01000011.1"/>
</dbReference>
<dbReference type="EMBL" id="AAWS01000011">
    <property type="protein sequence ID" value="EAY29480.1"/>
    <property type="molecule type" value="Genomic_DNA"/>
</dbReference>
<feature type="transmembrane region" description="Helical" evidence="1">
    <location>
        <begin position="128"/>
        <end position="146"/>
    </location>
</feature>
<accession>A1ZK27</accession>
<dbReference type="Pfam" id="PF10083">
    <property type="entry name" value="DUF2321"/>
    <property type="match status" value="1"/>
</dbReference>
<keyword evidence="1" id="KW-1133">Transmembrane helix</keyword>
<keyword evidence="3" id="KW-1185">Reference proteome</keyword>
<feature type="transmembrane region" description="Helical" evidence="1">
    <location>
        <begin position="197"/>
        <end position="217"/>
    </location>
</feature>
<dbReference type="eggNOG" id="COG4306">
    <property type="taxonomic scope" value="Bacteria"/>
</dbReference>
<dbReference type="InterPro" id="IPR016891">
    <property type="entry name" value="DUF2321"/>
</dbReference>
<name>A1ZK27_MICM2</name>
<feature type="transmembrane region" description="Helical" evidence="1">
    <location>
        <begin position="102"/>
        <end position="122"/>
    </location>
</feature>
<evidence type="ECO:0000313" key="2">
    <source>
        <dbReference type="EMBL" id="EAY29480.1"/>
    </source>
</evidence>
<feature type="transmembrane region" description="Helical" evidence="1">
    <location>
        <begin position="158"/>
        <end position="177"/>
    </location>
</feature>
<dbReference type="OrthoDB" id="2678579at2"/>
<gene>
    <name evidence="2" type="ORF">M23134_01540</name>
</gene>
<comment type="caution">
    <text evidence="2">The sequence shown here is derived from an EMBL/GenBank/DDBJ whole genome shotgun (WGS) entry which is preliminary data.</text>
</comment>
<sequence length="225" mass="25297">MMKDWDKNQDVMQVCLNGHQITDSYLRSPHLAEDYCQKCGKETIVACPNCQTPIKGDYYYPGVVDLTGFRTPVPKRCSNCGKYYPWGKKLEKVQRSKSGSSWLLTSLYTALGTGAFVVYFALRFPRFELLDLFILIVGLVFTVMLLRNPKNRFYRTGGALLTSGAFSHIIPSLVIAYKNTSKAGSETLQLSLNNIHPAIPITMIIAGTIIYSLGGYFEQQGKKRR</sequence>
<dbReference type="Proteomes" id="UP000004095">
    <property type="component" value="Unassembled WGS sequence"/>
</dbReference>
<keyword evidence="1" id="KW-0472">Membrane</keyword>
<protein>
    <submittedName>
        <fullName evidence="2">Uncharacterized protein</fullName>
    </submittedName>
</protein>